<keyword evidence="3" id="KW-1185">Reference proteome</keyword>
<proteinExistence type="predicted"/>
<comment type="caution">
    <text evidence="2">The sequence shown here is derived from an EMBL/GenBank/DDBJ whole genome shotgun (WGS) entry which is preliminary data.</text>
</comment>
<organism evidence="2 3">
    <name type="scientific">Favolaschia claudopus</name>
    <dbReference type="NCBI Taxonomy" id="2862362"/>
    <lineage>
        <taxon>Eukaryota</taxon>
        <taxon>Fungi</taxon>
        <taxon>Dikarya</taxon>
        <taxon>Basidiomycota</taxon>
        <taxon>Agaricomycotina</taxon>
        <taxon>Agaricomycetes</taxon>
        <taxon>Agaricomycetidae</taxon>
        <taxon>Agaricales</taxon>
        <taxon>Marasmiineae</taxon>
        <taxon>Mycenaceae</taxon>
        <taxon>Favolaschia</taxon>
    </lineage>
</organism>
<evidence type="ECO:0000259" key="1">
    <source>
        <dbReference type="PROSITE" id="PS50097"/>
    </source>
</evidence>
<dbReference type="InterPro" id="IPR000210">
    <property type="entry name" value="BTB/POZ_dom"/>
</dbReference>
<evidence type="ECO:0000313" key="2">
    <source>
        <dbReference type="EMBL" id="KAK7025112.1"/>
    </source>
</evidence>
<reference evidence="2 3" key="1">
    <citation type="journal article" date="2024" name="J Genomics">
        <title>Draft genome sequencing and assembly of Favolaschia claudopus CIRM-BRFM 2984 isolated from oak limbs.</title>
        <authorList>
            <person name="Navarro D."/>
            <person name="Drula E."/>
            <person name="Chaduli D."/>
            <person name="Cazenave R."/>
            <person name="Ahrendt S."/>
            <person name="Wang J."/>
            <person name="Lipzen A."/>
            <person name="Daum C."/>
            <person name="Barry K."/>
            <person name="Grigoriev I.V."/>
            <person name="Favel A."/>
            <person name="Rosso M.N."/>
            <person name="Martin F."/>
        </authorList>
    </citation>
    <scope>NUCLEOTIDE SEQUENCE [LARGE SCALE GENOMIC DNA]</scope>
    <source>
        <strain evidence="2 3">CIRM-BRFM 2984</strain>
    </source>
</reference>
<dbReference type="EMBL" id="JAWWNJ010000034">
    <property type="protein sequence ID" value="KAK7025112.1"/>
    <property type="molecule type" value="Genomic_DNA"/>
</dbReference>
<sequence>MPLVSTSATMSKSPTPGNTTFRRSDIWFNDGNTVLQAGNTQFRVHLSVLALHSSVFSDMQGLPQPPDQPTIEGCPVVELQDDPKDVKFLLNALYIPTFHCQKSLPFSVVRALIRLGRKYDFKALFDTAVQRLTTEFPATLEEYDVMGLDYTVIDDYPGLELDVIALASETNIRSVLPYACYHAVRLYNKDDFFDGVEKEDGTRTSLAAADIRRCVGVDHNLFMQQFQPGRTLGWARTWNFDDCTTESRCTSMRALALAGYMEGSGMFNHFANPTELRLPQFCPACSANIEECIVTGRKKMWEDLPIIFNLPPWSELKNEG</sequence>
<dbReference type="SMART" id="SM00225">
    <property type="entry name" value="BTB"/>
    <property type="match status" value="1"/>
</dbReference>
<dbReference type="PROSITE" id="PS50097">
    <property type="entry name" value="BTB"/>
    <property type="match status" value="1"/>
</dbReference>
<dbReference type="CDD" id="cd18186">
    <property type="entry name" value="BTB_POZ_ZBTB_KLHL-like"/>
    <property type="match status" value="1"/>
</dbReference>
<evidence type="ECO:0000313" key="3">
    <source>
        <dbReference type="Proteomes" id="UP001362999"/>
    </source>
</evidence>
<dbReference type="Proteomes" id="UP001362999">
    <property type="component" value="Unassembled WGS sequence"/>
</dbReference>
<dbReference type="Pfam" id="PF00651">
    <property type="entry name" value="BTB"/>
    <property type="match status" value="1"/>
</dbReference>
<name>A0AAW0BGI5_9AGAR</name>
<dbReference type="InterPro" id="IPR011333">
    <property type="entry name" value="SKP1/BTB/POZ_sf"/>
</dbReference>
<dbReference type="SUPFAM" id="SSF54695">
    <property type="entry name" value="POZ domain"/>
    <property type="match status" value="1"/>
</dbReference>
<dbReference type="Gene3D" id="3.30.710.10">
    <property type="entry name" value="Potassium Channel Kv1.1, Chain A"/>
    <property type="match status" value="1"/>
</dbReference>
<protein>
    <submittedName>
        <fullName evidence="2">BTB domain-containing protein</fullName>
    </submittedName>
</protein>
<accession>A0AAW0BGI5</accession>
<dbReference type="AlphaFoldDB" id="A0AAW0BGI5"/>
<gene>
    <name evidence="2" type="ORF">R3P38DRAFT_3533368</name>
</gene>
<feature type="domain" description="BTB" evidence="1">
    <location>
        <begin position="31"/>
        <end position="94"/>
    </location>
</feature>